<organism evidence="5 6">
    <name type="scientific">Raineya orbicola</name>
    <dbReference type="NCBI Taxonomy" id="2016530"/>
    <lineage>
        <taxon>Bacteria</taxon>
        <taxon>Pseudomonadati</taxon>
        <taxon>Bacteroidota</taxon>
        <taxon>Cytophagia</taxon>
        <taxon>Cytophagales</taxon>
        <taxon>Raineyaceae</taxon>
        <taxon>Raineya</taxon>
    </lineage>
</organism>
<dbReference type="PANTHER" id="PTHR43179:SF12">
    <property type="entry name" value="GALACTOFURANOSYLTRANSFERASE GLFT2"/>
    <property type="match status" value="1"/>
</dbReference>
<keyword evidence="3 5" id="KW-0808">Transferase</keyword>
<dbReference type="RefSeq" id="WP_101359672.1">
    <property type="nucleotide sequence ID" value="NZ_NKXO01000049.1"/>
</dbReference>
<keyword evidence="6" id="KW-1185">Reference proteome</keyword>
<dbReference type="Proteomes" id="UP000233387">
    <property type="component" value="Unassembled WGS sequence"/>
</dbReference>
<dbReference type="Gene3D" id="3.90.550.10">
    <property type="entry name" value="Spore Coat Polysaccharide Biosynthesis Protein SpsA, Chain A"/>
    <property type="match status" value="1"/>
</dbReference>
<sequence length="326" mass="38117">MQKSISVVIPNYNGKNLLAQNLPFLYKALESSSIQDFEIIVADDASADDSVVFLEENFPEVIIIKNKENKGFASNTNSGIYKAQKELVFIMNTDIKLEQAYFQHLLQYFEAKDTFAVMGKILAWEDDTIQDTAKYPDVSFWSINGTRNYLIETDNSQKEATWQYSFFSSGANMLANRNKLVELGGFNHLFSPYYGEDLDLGITAWRAGYKIYYEPKATCRHLGSFTIKKEPSRKVRIIAKRNKFILHYLHFEGIDLLIYCIKLSFYFCLKCLILDKYFIRAFFLFIRNFQRVHQVKKSLKPFRKKSLKEIIRYLKNDLKGKKVRIF</sequence>
<name>A0A2N3I7U4_9BACT</name>
<accession>A0A2N3I7U4</accession>
<proteinExistence type="inferred from homology"/>
<keyword evidence="2" id="KW-0328">Glycosyltransferase</keyword>
<protein>
    <submittedName>
        <fullName evidence="5">Putative glycosyltransferase</fullName>
    </submittedName>
</protein>
<evidence type="ECO:0000259" key="4">
    <source>
        <dbReference type="Pfam" id="PF00535"/>
    </source>
</evidence>
<evidence type="ECO:0000256" key="2">
    <source>
        <dbReference type="ARBA" id="ARBA00022676"/>
    </source>
</evidence>
<evidence type="ECO:0000256" key="1">
    <source>
        <dbReference type="ARBA" id="ARBA00006739"/>
    </source>
</evidence>
<dbReference type="SUPFAM" id="SSF53448">
    <property type="entry name" value="Nucleotide-diphospho-sugar transferases"/>
    <property type="match status" value="1"/>
</dbReference>
<dbReference type="AlphaFoldDB" id="A0A2N3I7U4"/>
<comment type="caution">
    <text evidence="5">The sequence shown here is derived from an EMBL/GenBank/DDBJ whole genome shotgun (WGS) entry which is preliminary data.</text>
</comment>
<evidence type="ECO:0000256" key="3">
    <source>
        <dbReference type="ARBA" id="ARBA00022679"/>
    </source>
</evidence>
<dbReference type="GO" id="GO:0016757">
    <property type="term" value="F:glycosyltransferase activity"/>
    <property type="evidence" value="ECO:0007669"/>
    <property type="project" value="UniProtKB-KW"/>
</dbReference>
<dbReference type="EMBL" id="NKXO01000049">
    <property type="protein sequence ID" value="PKQ66323.1"/>
    <property type="molecule type" value="Genomic_DNA"/>
</dbReference>
<dbReference type="Pfam" id="PF00535">
    <property type="entry name" value="Glycos_transf_2"/>
    <property type="match status" value="1"/>
</dbReference>
<dbReference type="PANTHER" id="PTHR43179">
    <property type="entry name" value="RHAMNOSYLTRANSFERASE WBBL"/>
    <property type="match status" value="1"/>
</dbReference>
<feature type="domain" description="Glycosyltransferase 2-like" evidence="4">
    <location>
        <begin position="6"/>
        <end position="147"/>
    </location>
</feature>
<reference evidence="5 6" key="1">
    <citation type="submission" date="2017-06" db="EMBL/GenBank/DDBJ databases">
        <title>Raineya orbicola gen. nov., sp. nov. a slightly thermophilic bacterium of the phylum Bacteroidetes and the description of Raineyaceae fam. nov.</title>
        <authorList>
            <person name="Albuquerque L."/>
            <person name="Polonia A.R.M."/>
            <person name="Barroso C."/>
            <person name="Froufe H.J.C."/>
            <person name="Lage O."/>
            <person name="Lobo-Da-Cunha A."/>
            <person name="Egas C."/>
            <person name="Da Costa M.S."/>
        </authorList>
    </citation>
    <scope>NUCLEOTIDE SEQUENCE [LARGE SCALE GENOMIC DNA]</scope>
    <source>
        <strain evidence="5 6">SPSPC-11</strain>
    </source>
</reference>
<dbReference type="InterPro" id="IPR029044">
    <property type="entry name" value="Nucleotide-diphossugar_trans"/>
</dbReference>
<evidence type="ECO:0000313" key="5">
    <source>
        <dbReference type="EMBL" id="PKQ66323.1"/>
    </source>
</evidence>
<evidence type="ECO:0000313" key="6">
    <source>
        <dbReference type="Proteomes" id="UP000233387"/>
    </source>
</evidence>
<gene>
    <name evidence="5" type="ORF">Rain11_2413</name>
</gene>
<dbReference type="InterPro" id="IPR001173">
    <property type="entry name" value="Glyco_trans_2-like"/>
</dbReference>
<comment type="similarity">
    <text evidence="1">Belongs to the glycosyltransferase 2 family.</text>
</comment>
<dbReference type="OrthoDB" id="8936324at2"/>